<dbReference type="Pfam" id="PF24686">
    <property type="entry name" value="FLQE3_permease"/>
    <property type="match status" value="1"/>
</dbReference>
<keyword evidence="1" id="KW-0472">Membrane</keyword>
<keyword evidence="3" id="KW-1185">Reference proteome</keyword>
<reference evidence="2 3" key="1">
    <citation type="submission" date="2020-07" db="EMBL/GenBank/DDBJ databases">
        <title>Sequencing the genomes of 1000 actinobacteria strains.</title>
        <authorList>
            <person name="Klenk H.-P."/>
        </authorList>
    </citation>
    <scope>NUCLEOTIDE SEQUENCE [LARGE SCALE GENOMIC DNA]</scope>
    <source>
        <strain evidence="2 3">DSM 22083</strain>
    </source>
</reference>
<accession>A0A7Y9ICZ5</accession>
<comment type="caution">
    <text evidence="2">The sequence shown here is derived from an EMBL/GenBank/DDBJ whole genome shotgun (WGS) entry which is preliminary data.</text>
</comment>
<protein>
    <submittedName>
        <fullName evidence="2">Fluoroquinolone transport system permease protein</fullName>
    </submittedName>
</protein>
<dbReference type="Proteomes" id="UP000569914">
    <property type="component" value="Unassembled WGS sequence"/>
</dbReference>
<gene>
    <name evidence="2" type="ORF">BKA15_005995</name>
</gene>
<evidence type="ECO:0000313" key="3">
    <source>
        <dbReference type="Proteomes" id="UP000569914"/>
    </source>
</evidence>
<keyword evidence="1" id="KW-0812">Transmembrane</keyword>
<feature type="transmembrane region" description="Helical" evidence="1">
    <location>
        <begin position="121"/>
        <end position="144"/>
    </location>
</feature>
<feature type="transmembrane region" description="Helical" evidence="1">
    <location>
        <begin position="199"/>
        <end position="219"/>
    </location>
</feature>
<feature type="transmembrane region" description="Helical" evidence="1">
    <location>
        <begin position="150"/>
        <end position="169"/>
    </location>
</feature>
<evidence type="ECO:0000256" key="1">
    <source>
        <dbReference type="SAM" id="Phobius"/>
    </source>
</evidence>
<dbReference type="RefSeq" id="WP_179757145.1">
    <property type="nucleotide sequence ID" value="NZ_JACCBU010000001.1"/>
</dbReference>
<feature type="transmembrane region" description="Helical" evidence="1">
    <location>
        <begin position="89"/>
        <end position="109"/>
    </location>
</feature>
<keyword evidence="1" id="KW-1133">Transmembrane helix</keyword>
<dbReference type="AlphaFoldDB" id="A0A7Y9ICZ5"/>
<name>A0A7Y9ICZ5_9ACTN</name>
<dbReference type="InterPro" id="IPR056926">
    <property type="entry name" value="FLQE3_permease"/>
</dbReference>
<evidence type="ECO:0000313" key="2">
    <source>
        <dbReference type="EMBL" id="NYE74666.1"/>
    </source>
</evidence>
<feature type="transmembrane region" description="Helical" evidence="1">
    <location>
        <begin position="20"/>
        <end position="38"/>
    </location>
</feature>
<feature type="transmembrane region" description="Helical" evidence="1">
    <location>
        <begin position="50"/>
        <end position="69"/>
    </location>
</feature>
<organism evidence="2 3">
    <name type="scientific">Microlunatus parietis</name>
    <dbReference type="NCBI Taxonomy" id="682979"/>
    <lineage>
        <taxon>Bacteria</taxon>
        <taxon>Bacillati</taxon>
        <taxon>Actinomycetota</taxon>
        <taxon>Actinomycetes</taxon>
        <taxon>Propionibacteriales</taxon>
        <taxon>Propionibacteriaceae</taxon>
        <taxon>Microlunatus</taxon>
    </lineage>
</organism>
<proteinExistence type="predicted"/>
<sequence>MSRLGVALRAEFRLQWRYRFLQAGIFSGFMWLLILLPLPHDLRSMAEPYVILGDLSIVGWFFIAGAVFFEKGDRTLNALVATPLRFSEYLASKLITLILLSTVLAVFVATVTHGTGYDLRLLLLGAVPGTLVMLLAGFVSSMPFTSVSNWFLPSTIPLAVLTFPAFHLAGILEQPWMYAIPTLGPLLFLGAAFGQTTLAAWQIAYGLIYPLIFATLLWLPARYLFDRHVVAKTGGE</sequence>
<dbReference type="EMBL" id="JACCBU010000001">
    <property type="protein sequence ID" value="NYE74666.1"/>
    <property type="molecule type" value="Genomic_DNA"/>
</dbReference>